<dbReference type="Gene3D" id="2.40.10.10">
    <property type="entry name" value="Trypsin-like serine proteases"/>
    <property type="match status" value="2"/>
</dbReference>
<keyword evidence="1" id="KW-0732">Signal</keyword>
<dbReference type="SUPFAM" id="SSF50494">
    <property type="entry name" value="Trypsin-like serine proteases"/>
    <property type="match status" value="1"/>
</dbReference>
<organism evidence="2 3">
    <name type="scientific">Nonomuraea maritima</name>
    <dbReference type="NCBI Taxonomy" id="683260"/>
    <lineage>
        <taxon>Bacteria</taxon>
        <taxon>Bacillati</taxon>
        <taxon>Actinomycetota</taxon>
        <taxon>Actinomycetes</taxon>
        <taxon>Streptosporangiales</taxon>
        <taxon>Streptosporangiaceae</taxon>
        <taxon>Nonomuraea</taxon>
    </lineage>
</organism>
<keyword evidence="3" id="KW-1185">Reference proteome</keyword>
<accession>A0A1G8SLU1</accession>
<sequence>MVALGIGLSLLGSAVAPGAAQAASVWVEPLAPTTAEAQEVARFWLEDGGARLRNATPYAVRAAGFGERLATDVVPDGPPTSLPPLEGPVLHEGAAPAASGRVFFIGSDNEPHWCSGTVVNSQYRNLVATAGHCLLDIEAPMGSLGKWVFVPGYSHGELPFGLYVGKRAAVHSDFEGARDYDHDYAFANVYYGVVLSPSGVLSSVGRLADNVGAQGIVINQPLAPTVDVFGYPAGPHPDGSLPYTGETPERSTGSTFAMSTTVPRADRPIGVASPFTAQGSLGSSWLTGYASGSRTGQLNGITIGVADTDGDNRYDTGISPYFDSDLFIVYRNAASFWTGRIS</sequence>
<reference evidence="2 3" key="1">
    <citation type="submission" date="2016-10" db="EMBL/GenBank/DDBJ databases">
        <authorList>
            <person name="de Groot N.N."/>
        </authorList>
    </citation>
    <scope>NUCLEOTIDE SEQUENCE [LARGE SCALE GENOMIC DNA]</scope>
    <source>
        <strain evidence="2 3">CGMCC 4.5681</strain>
    </source>
</reference>
<proteinExistence type="predicted"/>
<protein>
    <recommendedName>
        <fullName evidence="4">V8-like Glu-specific endopeptidase</fullName>
    </recommendedName>
</protein>
<evidence type="ECO:0000313" key="3">
    <source>
        <dbReference type="Proteomes" id="UP000198683"/>
    </source>
</evidence>
<name>A0A1G8SLU1_9ACTN</name>
<evidence type="ECO:0000313" key="2">
    <source>
        <dbReference type="EMBL" id="SDJ30123.1"/>
    </source>
</evidence>
<dbReference type="Proteomes" id="UP000198683">
    <property type="component" value="Unassembled WGS sequence"/>
</dbReference>
<dbReference type="InterPro" id="IPR043504">
    <property type="entry name" value="Peptidase_S1_PA_chymotrypsin"/>
</dbReference>
<dbReference type="AlphaFoldDB" id="A0A1G8SLU1"/>
<dbReference type="EMBL" id="FNFB01000001">
    <property type="protein sequence ID" value="SDJ30123.1"/>
    <property type="molecule type" value="Genomic_DNA"/>
</dbReference>
<gene>
    <name evidence="2" type="ORF">SAMN05421874_101369</name>
</gene>
<feature type="chain" id="PRO_5011478371" description="V8-like Glu-specific endopeptidase" evidence="1">
    <location>
        <begin position="23"/>
        <end position="342"/>
    </location>
</feature>
<feature type="signal peptide" evidence="1">
    <location>
        <begin position="1"/>
        <end position="22"/>
    </location>
</feature>
<dbReference type="InterPro" id="IPR009003">
    <property type="entry name" value="Peptidase_S1_PA"/>
</dbReference>
<evidence type="ECO:0008006" key="4">
    <source>
        <dbReference type="Google" id="ProtNLM"/>
    </source>
</evidence>
<dbReference type="STRING" id="683260.SAMN05421874_101369"/>
<evidence type="ECO:0000256" key="1">
    <source>
        <dbReference type="SAM" id="SignalP"/>
    </source>
</evidence>